<feature type="compositionally biased region" description="Low complexity" evidence="1">
    <location>
        <begin position="62"/>
        <end position="83"/>
    </location>
</feature>
<dbReference type="AlphaFoldDB" id="A0ABD0NYK4"/>
<accession>A0ABD0NYK4</accession>
<evidence type="ECO:0000313" key="2">
    <source>
        <dbReference type="EMBL" id="KAL0166963.1"/>
    </source>
</evidence>
<dbReference type="Proteomes" id="UP001529510">
    <property type="component" value="Unassembled WGS sequence"/>
</dbReference>
<organism evidence="2 3">
    <name type="scientific">Cirrhinus mrigala</name>
    <name type="common">Mrigala</name>
    <dbReference type="NCBI Taxonomy" id="683832"/>
    <lineage>
        <taxon>Eukaryota</taxon>
        <taxon>Metazoa</taxon>
        <taxon>Chordata</taxon>
        <taxon>Craniata</taxon>
        <taxon>Vertebrata</taxon>
        <taxon>Euteleostomi</taxon>
        <taxon>Actinopterygii</taxon>
        <taxon>Neopterygii</taxon>
        <taxon>Teleostei</taxon>
        <taxon>Ostariophysi</taxon>
        <taxon>Cypriniformes</taxon>
        <taxon>Cyprinidae</taxon>
        <taxon>Labeoninae</taxon>
        <taxon>Labeonini</taxon>
        <taxon>Cirrhinus</taxon>
    </lineage>
</organism>
<keyword evidence="3" id="KW-1185">Reference proteome</keyword>
<feature type="region of interest" description="Disordered" evidence="1">
    <location>
        <begin position="128"/>
        <end position="194"/>
    </location>
</feature>
<feature type="compositionally biased region" description="Low complexity" evidence="1">
    <location>
        <begin position="90"/>
        <end position="105"/>
    </location>
</feature>
<evidence type="ECO:0000256" key="1">
    <source>
        <dbReference type="SAM" id="MobiDB-lite"/>
    </source>
</evidence>
<gene>
    <name evidence="2" type="ORF">M9458_038807</name>
</gene>
<reference evidence="2 3" key="1">
    <citation type="submission" date="2024-05" db="EMBL/GenBank/DDBJ databases">
        <title>Genome sequencing and assembly of Indian major carp, Cirrhinus mrigala (Hamilton, 1822).</title>
        <authorList>
            <person name="Mohindra V."/>
            <person name="Chowdhury L.M."/>
            <person name="Lal K."/>
            <person name="Jena J.K."/>
        </authorList>
    </citation>
    <scope>NUCLEOTIDE SEQUENCE [LARGE SCALE GENOMIC DNA]</scope>
    <source>
        <strain evidence="2">CM1030</strain>
        <tissue evidence="2">Blood</tissue>
    </source>
</reference>
<feature type="region of interest" description="Disordered" evidence="1">
    <location>
        <begin position="62"/>
        <end position="105"/>
    </location>
</feature>
<sequence>MMTEFRNVISCKKNSRLRRRRPLSSQGILRHPARLPLGAPRPMRLVREMRLSNGKLYSGTGPLTGAAAGPGPVGGAAEMGPGPQRLLEDPLSASVPSSAPALVPTAAPRGCTHVRVCQECRRIQSLRSTSSCSRISPLASATSSLPRLPPPPPSASNTNTDSEGGGSGSPRRAKPTPPPRPLPPTKSPSTDLLC</sequence>
<proteinExistence type="predicted"/>
<feature type="non-terminal residue" evidence="2">
    <location>
        <position position="194"/>
    </location>
</feature>
<evidence type="ECO:0000313" key="3">
    <source>
        <dbReference type="Proteomes" id="UP001529510"/>
    </source>
</evidence>
<feature type="compositionally biased region" description="Pro residues" evidence="1">
    <location>
        <begin position="175"/>
        <end position="186"/>
    </location>
</feature>
<dbReference type="EMBL" id="JAMKFB020000019">
    <property type="protein sequence ID" value="KAL0166963.1"/>
    <property type="molecule type" value="Genomic_DNA"/>
</dbReference>
<comment type="caution">
    <text evidence="2">The sequence shown here is derived from an EMBL/GenBank/DDBJ whole genome shotgun (WGS) entry which is preliminary data.</text>
</comment>
<name>A0ABD0NYK4_CIRMR</name>
<protein>
    <submittedName>
        <fullName evidence="2">Uncharacterized protein</fullName>
    </submittedName>
</protein>
<feature type="compositionally biased region" description="Low complexity" evidence="1">
    <location>
        <begin position="128"/>
        <end position="146"/>
    </location>
</feature>